<evidence type="ECO:0000313" key="1">
    <source>
        <dbReference type="EMBL" id="KHJ80934.1"/>
    </source>
</evidence>
<keyword evidence="2" id="KW-1185">Reference proteome</keyword>
<proteinExistence type="predicted"/>
<protein>
    <submittedName>
        <fullName evidence="1">Uncharacterized protein</fullName>
    </submittedName>
</protein>
<dbReference type="AlphaFoldDB" id="A0A0B1S7L8"/>
<reference evidence="1 2" key="1">
    <citation type="submission" date="2014-03" db="EMBL/GenBank/DDBJ databases">
        <title>Draft genome of the hookworm Oesophagostomum dentatum.</title>
        <authorList>
            <person name="Mitreva M."/>
        </authorList>
    </citation>
    <scope>NUCLEOTIDE SEQUENCE [LARGE SCALE GENOMIC DNA]</scope>
    <source>
        <strain evidence="1 2">OD-Hann</strain>
    </source>
</reference>
<dbReference type="Proteomes" id="UP000053660">
    <property type="component" value="Unassembled WGS sequence"/>
</dbReference>
<gene>
    <name evidence="1" type="ORF">OESDEN_19385</name>
</gene>
<organism evidence="1 2">
    <name type="scientific">Oesophagostomum dentatum</name>
    <name type="common">Nodular worm</name>
    <dbReference type="NCBI Taxonomy" id="61180"/>
    <lineage>
        <taxon>Eukaryota</taxon>
        <taxon>Metazoa</taxon>
        <taxon>Ecdysozoa</taxon>
        <taxon>Nematoda</taxon>
        <taxon>Chromadorea</taxon>
        <taxon>Rhabditida</taxon>
        <taxon>Rhabditina</taxon>
        <taxon>Rhabditomorpha</taxon>
        <taxon>Strongyloidea</taxon>
        <taxon>Strongylidae</taxon>
        <taxon>Oesophagostomum</taxon>
    </lineage>
</organism>
<sequence>MVLKPPPNISETNFDTATWSIDKETLYFDNYITTMIGQYRFLA</sequence>
<accession>A0A0B1S7L8</accession>
<dbReference type="EMBL" id="KN596539">
    <property type="protein sequence ID" value="KHJ80934.1"/>
    <property type="molecule type" value="Genomic_DNA"/>
</dbReference>
<name>A0A0B1S7L8_OESDE</name>
<evidence type="ECO:0000313" key="2">
    <source>
        <dbReference type="Proteomes" id="UP000053660"/>
    </source>
</evidence>